<reference evidence="4" key="1">
    <citation type="journal article" date="2019" name="Int. J. Syst. Evol. Microbiol.">
        <title>The Global Catalogue of Microorganisms (GCM) 10K type strain sequencing project: providing services to taxonomists for standard genome sequencing and annotation.</title>
        <authorList>
            <consortium name="The Broad Institute Genomics Platform"/>
            <consortium name="The Broad Institute Genome Sequencing Center for Infectious Disease"/>
            <person name="Wu L."/>
            <person name="Ma J."/>
        </authorList>
    </citation>
    <scope>NUCLEOTIDE SEQUENCE [LARGE SCALE GENOMIC DNA]</scope>
    <source>
        <strain evidence="4">JCM 17664</strain>
    </source>
</reference>
<evidence type="ECO:0000256" key="1">
    <source>
        <dbReference type="ARBA" id="ARBA00023235"/>
    </source>
</evidence>
<dbReference type="Proteomes" id="UP001501207">
    <property type="component" value="Unassembled WGS sequence"/>
</dbReference>
<evidence type="ECO:0000313" key="4">
    <source>
        <dbReference type="Proteomes" id="UP001501207"/>
    </source>
</evidence>
<proteinExistence type="predicted"/>
<name>A0ABP8G2S3_9BACT</name>
<dbReference type="InterPro" id="IPR036237">
    <property type="entry name" value="Xyl_isomerase-like_sf"/>
</dbReference>
<dbReference type="InterPro" id="IPR013022">
    <property type="entry name" value="Xyl_isomerase-like_TIM-brl"/>
</dbReference>
<dbReference type="Pfam" id="PF01261">
    <property type="entry name" value="AP_endonuc_2"/>
    <property type="match status" value="1"/>
</dbReference>
<gene>
    <name evidence="3" type="ORF">GCM10023143_27880</name>
</gene>
<comment type="caution">
    <text evidence="3">The sequence shown here is derived from an EMBL/GenBank/DDBJ whole genome shotgun (WGS) entry which is preliminary data.</text>
</comment>
<evidence type="ECO:0000313" key="3">
    <source>
        <dbReference type="EMBL" id="GAA4316125.1"/>
    </source>
</evidence>
<dbReference type="PANTHER" id="PTHR43489:SF7">
    <property type="entry name" value="3-DEHYDRO-D-GULOSIDE 4-EPIMERASE-RELATED"/>
    <property type="match status" value="1"/>
</dbReference>
<dbReference type="Gene3D" id="3.20.20.150">
    <property type="entry name" value="Divalent-metal-dependent TIM barrel enzymes"/>
    <property type="match status" value="1"/>
</dbReference>
<dbReference type="EMBL" id="BAABFN010000007">
    <property type="protein sequence ID" value="GAA4316125.1"/>
    <property type="molecule type" value="Genomic_DNA"/>
</dbReference>
<dbReference type="GO" id="GO:0016853">
    <property type="term" value="F:isomerase activity"/>
    <property type="evidence" value="ECO:0007669"/>
    <property type="project" value="UniProtKB-KW"/>
</dbReference>
<dbReference type="RefSeq" id="WP_344980366.1">
    <property type="nucleotide sequence ID" value="NZ_BAABFN010000007.1"/>
</dbReference>
<protein>
    <submittedName>
        <fullName evidence="3">Sugar phosphate isomerase/epimerase</fullName>
    </submittedName>
</protein>
<feature type="domain" description="Xylose isomerase-like TIM barrel" evidence="2">
    <location>
        <begin position="24"/>
        <end position="279"/>
    </location>
</feature>
<evidence type="ECO:0000259" key="2">
    <source>
        <dbReference type="Pfam" id="PF01261"/>
    </source>
</evidence>
<dbReference type="SUPFAM" id="SSF51658">
    <property type="entry name" value="Xylose isomerase-like"/>
    <property type="match status" value="1"/>
</dbReference>
<organism evidence="3 4">
    <name type="scientific">Compostibacter hankyongensis</name>
    <dbReference type="NCBI Taxonomy" id="1007089"/>
    <lineage>
        <taxon>Bacteria</taxon>
        <taxon>Pseudomonadati</taxon>
        <taxon>Bacteroidota</taxon>
        <taxon>Chitinophagia</taxon>
        <taxon>Chitinophagales</taxon>
        <taxon>Chitinophagaceae</taxon>
        <taxon>Compostibacter</taxon>
    </lineage>
</organism>
<dbReference type="PANTHER" id="PTHR43489">
    <property type="entry name" value="ISOMERASE"/>
    <property type="match status" value="1"/>
</dbReference>
<sequence>MKFGINTFLFSSPFTNGDIGYFSRFKSWGFDTVEIALENLTDIDAHTVAKALSDDGLSCASLCAAMGPGRDLRGTPAEQQTALDYLKGLLDIMPELGCKVLAGPLYSVVGRAEATPPEDYKRQWETVAGHLLTLAEHAEKAGLLLAIEPLNRYETDFINTGAQALRMIREVDSKALTVHLDTFHMNIEEKHPAETILEAGARLGHFHASGSDRGAPGNDHTDWQAIAKALQQVNYTGPVVIESFTPDVKVIARAASIWREIEPSQEALATQGLKFLRSCFPG</sequence>
<dbReference type="InterPro" id="IPR050417">
    <property type="entry name" value="Sugar_Epim/Isomerase"/>
</dbReference>
<keyword evidence="4" id="KW-1185">Reference proteome</keyword>
<keyword evidence="1 3" id="KW-0413">Isomerase</keyword>
<accession>A0ABP8G2S3</accession>